<name>A0ABS6AC94_9GAMM</name>
<reference evidence="1 2" key="1">
    <citation type="submission" date="2021-05" db="EMBL/GenBank/DDBJ databases">
        <title>Draft genomes of bacteria isolated from model marine particles.</title>
        <authorList>
            <person name="Datta M.S."/>
            <person name="Schwartzman J.A."/>
            <person name="Enke T.N."/>
            <person name="Saavedra J."/>
            <person name="Cermak N."/>
            <person name="Cordero O.X."/>
        </authorList>
    </citation>
    <scope>NUCLEOTIDE SEQUENCE [LARGE SCALE GENOMIC DNA]</scope>
    <source>
        <strain evidence="1 2">D2M19</strain>
    </source>
</reference>
<accession>A0ABS6AC94</accession>
<evidence type="ECO:0000313" key="1">
    <source>
        <dbReference type="EMBL" id="MBU2875790.1"/>
    </source>
</evidence>
<dbReference type="Pfam" id="PF04314">
    <property type="entry name" value="PCuAC"/>
    <property type="match status" value="1"/>
</dbReference>
<dbReference type="EMBL" id="JAHKPV010000021">
    <property type="protein sequence ID" value="MBU2875790.1"/>
    <property type="molecule type" value="Genomic_DNA"/>
</dbReference>
<protein>
    <submittedName>
        <fullName evidence="1">Copper chaperone PCu(A)C</fullName>
    </submittedName>
</protein>
<dbReference type="InterPro" id="IPR058248">
    <property type="entry name" value="Lxx211020-like"/>
</dbReference>
<organism evidence="1 2">
    <name type="scientific">Marinobacter salexigens</name>
    <dbReference type="NCBI Taxonomy" id="1925763"/>
    <lineage>
        <taxon>Bacteria</taxon>
        <taxon>Pseudomonadati</taxon>
        <taxon>Pseudomonadota</taxon>
        <taxon>Gammaproteobacteria</taxon>
        <taxon>Pseudomonadales</taxon>
        <taxon>Marinobacteraceae</taxon>
        <taxon>Marinobacter</taxon>
    </lineage>
</organism>
<dbReference type="InterPro" id="IPR007410">
    <property type="entry name" value="LpqE-like"/>
</dbReference>
<comment type="caution">
    <text evidence="1">The sequence shown here is derived from an EMBL/GenBank/DDBJ whole genome shotgun (WGS) entry which is preliminary data.</text>
</comment>
<evidence type="ECO:0000313" key="2">
    <source>
        <dbReference type="Proteomes" id="UP000753376"/>
    </source>
</evidence>
<dbReference type="RefSeq" id="WP_216009544.1">
    <property type="nucleotide sequence ID" value="NZ_JAHKPV010000021.1"/>
</dbReference>
<dbReference type="Proteomes" id="UP000753376">
    <property type="component" value="Unassembled WGS sequence"/>
</dbReference>
<dbReference type="PANTHER" id="PTHR36302:SF1">
    <property type="entry name" value="COPPER CHAPERONE PCU(A)C"/>
    <property type="match status" value="1"/>
</dbReference>
<keyword evidence="2" id="KW-1185">Reference proteome</keyword>
<sequence>MIKRILFLFVTSIVILPAFITGALAHEYSHGNVDIDHPWSRPTPPGTPMGVGYLVITNHSDTDITLVSASTPRAGRVSIHETLMKDGVMRMQSLKSGLAIPAGEVVELKPHSYHLMLEKLVEPLKEGESIPLRLEFEGADAMDVELSVESLDADMGQKDMDHSEHTMEH</sequence>
<dbReference type="PANTHER" id="PTHR36302">
    <property type="entry name" value="BLR7088 PROTEIN"/>
    <property type="match status" value="1"/>
</dbReference>
<gene>
    <name evidence="1" type="ORF">KO508_17470</name>
</gene>
<proteinExistence type="predicted"/>